<dbReference type="InterPro" id="IPR050248">
    <property type="entry name" value="Polysacc_deacetylase_ArnD"/>
</dbReference>
<dbReference type="InterPro" id="IPR002509">
    <property type="entry name" value="NODB_dom"/>
</dbReference>
<keyword evidence="2" id="KW-0472">Membrane</keyword>
<keyword evidence="2" id="KW-1133">Transmembrane helix</keyword>
<evidence type="ECO:0000313" key="4">
    <source>
        <dbReference type="EMBL" id="PSR21238.1"/>
    </source>
</evidence>
<dbReference type="Proteomes" id="UP000241848">
    <property type="component" value="Unassembled WGS sequence"/>
</dbReference>
<comment type="caution">
    <text evidence="4">The sequence shown here is derived from an EMBL/GenBank/DDBJ whole genome shotgun (WGS) entry which is preliminary data.</text>
</comment>
<sequence length="305" mass="34078">MKRLKISERWPHSTSSSTMVPIGGESSCRHHKFQSPVIQWRQPYGRWDSMRAYKWWEVALVAFMVGSFMAGIRLPSQLMHRTQPSTSPTPRIIALTFDDGPSPRYTPEILQLLTRYHAHATFFVLGTEVAQFPQIVKDIVKQGSAVGNHGYRHVNYFHVGVVGVERDLAKAQTLLKKDNIPVTRFYRPPFGNSNKRLVQALSRQGYTVTLWSIDTRDWSEPGVPYITKKVLADASPGAIVLMHDGGGNRTQTVRALEAILPVLEASGYQFVTLPEYVKDMHLKSPAKLPLAPASSPSKSGSNTLA</sequence>
<dbReference type="CDD" id="cd10917">
    <property type="entry name" value="CE4_NodB_like_6s_7s"/>
    <property type="match status" value="1"/>
</dbReference>
<dbReference type="PROSITE" id="PS51677">
    <property type="entry name" value="NODB"/>
    <property type="match status" value="1"/>
</dbReference>
<feature type="domain" description="NodB homology" evidence="3">
    <location>
        <begin position="91"/>
        <end position="271"/>
    </location>
</feature>
<gene>
    <name evidence="4" type="ORF">C7B45_11450</name>
</gene>
<evidence type="ECO:0000256" key="2">
    <source>
        <dbReference type="SAM" id="Phobius"/>
    </source>
</evidence>
<dbReference type="SUPFAM" id="SSF88713">
    <property type="entry name" value="Glycoside hydrolase/deacetylase"/>
    <property type="match status" value="1"/>
</dbReference>
<organism evidence="4 5">
    <name type="scientific">Sulfobacillus acidophilus</name>
    <dbReference type="NCBI Taxonomy" id="53633"/>
    <lineage>
        <taxon>Bacteria</taxon>
        <taxon>Bacillati</taxon>
        <taxon>Bacillota</taxon>
        <taxon>Clostridia</taxon>
        <taxon>Eubacteriales</taxon>
        <taxon>Clostridiales Family XVII. Incertae Sedis</taxon>
        <taxon>Sulfobacillus</taxon>
    </lineage>
</organism>
<accession>A0A2T2WG99</accession>
<evidence type="ECO:0000313" key="5">
    <source>
        <dbReference type="Proteomes" id="UP000241848"/>
    </source>
</evidence>
<feature type="region of interest" description="Disordered" evidence="1">
    <location>
        <begin position="1"/>
        <end position="22"/>
    </location>
</feature>
<feature type="compositionally biased region" description="Basic and acidic residues" evidence="1">
    <location>
        <begin position="1"/>
        <end position="11"/>
    </location>
</feature>
<dbReference type="Pfam" id="PF01522">
    <property type="entry name" value="Polysacc_deac_1"/>
    <property type="match status" value="1"/>
</dbReference>
<dbReference type="InterPro" id="IPR011330">
    <property type="entry name" value="Glyco_hydro/deAcase_b/a-brl"/>
</dbReference>
<dbReference type="AlphaFoldDB" id="A0A2T2WG99"/>
<protein>
    <submittedName>
        <fullName evidence="4">Polysaccharide deacetylase family protein</fullName>
    </submittedName>
</protein>
<dbReference type="EMBL" id="PXYV01000038">
    <property type="protein sequence ID" value="PSR21238.1"/>
    <property type="molecule type" value="Genomic_DNA"/>
</dbReference>
<dbReference type="GO" id="GO:0016810">
    <property type="term" value="F:hydrolase activity, acting on carbon-nitrogen (but not peptide) bonds"/>
    <property type="evidence" value="ECO:0007669"/>
    <property type="project" value="InterPro"/>
</dbReference>
<evidence type="ECO:0000256" key="1">
    <source>
        <dbReference type="SAM" id="MobiDB-lite"/>
    </source>
</evidence>
<evidence type="ECO:0000259" key="3">
    <source>
        <dbReference type="PROSITE" id="PS51677"/>
    </source>
</evidence>
<dbReference type="PANTHER" id="PTHR10587">
    <property type="entry name" value="GLYCOSYL TRANSFERASE-RELATED"/>
    <property type="match status" value="1"/>
</dbReference>
<feature type="transmembrane region" description="Helical" evidence="2">
    <location>
        <begin position="55"/>
        <end position="74"/>
    </location>
</feature>
<keyword evidence="2" id="KW-0812">Transmembrane</keyword>
<reference evidence="4 5" key="1">
    <citation type="journal article" date="2014" name="BMC Genomics">
        <title>Comparison of environmental and isolate Sulfobacillus genomes reveals diverse carbon, sulfur, nitrogen, and hydrogen metabolisms.</title>
        <authorList>
            <person name="Justice N.B."/>
            <person name="Norman A."/>
            <person name="Brown C.T."/>
            <person name="Singh A."/>
            <person name="Thomas B.C."/>
            <person name="Banfield J.F."/>
        </authorList>
    </citation>
    <scope>NUCLEOTIDE SEQUENCE [LARGE SCALE GENOMIC DNA]</scope>
    <source>
        <strain evidence="4">AMDSBA3</strain>
    </source>
</reference>
<proteinExistence type="predicted"/>
<name>A0A2T2WG99_9FIRM</name>
<dbReference type="GO" id="GO:0005975">
    <property type="term" value="P:carbohydrate metabolic process"/>
    <property type="evidence" value="ECO:0007669"/>
    <property type="project" value="InterPro"/>
</dbReference>
<dbReference type="Gene3D" id="3.20.20.370">
    <property type="entry name" value="Glycoside hydrolase/deacetylase"/>
    <property type="match status" value="1"/>
</dbReference>